<dbReference type="InterPro" id="IPR013126">
    <property type="entry name" value="Hsp_70_fam"/>
</dbReference>
<sequence>VKKVTSLKNALESFVYEGREKLREDQGWLEVSTEAERDGVVANLTAMEDWLYEEEAAAANASVLQAKLGDLEAQVEPIRRTPRPDLLRPLHG</sequence>
<evidence type="ECO:0000313" key="5">
    <source>
        <dbReference type="Proteomes" id="UP001189429"/>
    </source>
</evidence>
<organism evidence="4 5">
    <name type="scientific">Prorocentrum cordatum</name>
    <dbReference type="NCBI Taxonomy" id="2364126"/>
    <lineage>
        <taxon>Eukaryota</taxon>
        <taxon>Sar</taxon>
        <taxon>Alveolata</taxon>
        <taxon>Dinophyceae</taxon>
        <taxon>Prorocentrales</taxon>
        <taxon>Prorocentraceae</taxon>
        <taxon>Prorocentrum</taxon>
    </lineage>
</organism>
<dbReference type="PANTHER" id="PTHR45639:SF3">
    <property type="entry name" value="HYPOXIA UP-REGULATED PROTEIN 1"/>
    <property type="match status" value="1"/>
</dbReference>
<evidence type="ECO:0000256" key="3">
    <source>
        <dbReference type="ARBA" id="ARBA00023186"/>
    </source>
</evidence>
<dbReference type="PANTHER" id="PTHR45639">
    <property type="entry name" value="HSC70CB, ISOFORM G-RELATED"/>
    <property type="match status" value="1"/>
</dbReference>
<keyword evidence="5" id="KW-1185">Reference proteome</keyword>
<dbReference type="InterPro" id="IPR029048">
    <property type="entry name" value="HSP70_C_sf"/>
</dbReference>
<proteinExistence type="predicted"/>
<dbReference type="Proteomes" id="UP001189429">
    <property type="component" value="Unassembled WGS sequence"/>
</dbReference>
<keyword evidence="3" id="KW-0143">Chaperone</keyword>
<dbReference type="Gene3D" id="1.20.1270.10">
    <property type="match status" value="1"/>
</dbReference>
<evidence type="ECO:0000256" key="1">
    <source>
        <dbReference type="ARBA" id="ARBA00022741"/>
    </source>
</evidence>
<comment type="caution">
    <text evidence="4">The sequence shown here is derived from an EMBL/GenBank/DDBJ whole genome shotgun (WGS) entry which is preliminary data.</text>
</comment>
<keyword evidence="2" id="KW-0067">ATP-binding</keyword>
<protein>
    <submittedName>
        <fullName evidence="4">Uncharacterized protein</fullName>
    </submittedName>
</protein>
<feature type="non-terminal residue" evidence="4">
    <location>
        <position position="1"/>
    </location>
</feature>
<gene>
    <name evidence="4" type="ORF">PCOR1329_LOCUS44228</name>
</gene>
<reference evidence="4" key="1">
    <citation type="submission" date="2023-10" db="EMBL/GenBank/DDBJ databases">
        <authorList>
            <person name="Chen Y."/>
            <person name="Shah S."/>
            <person name="Dougan E. K."/>
            <person name="Thang M."/>
            <person name="Chan C."/>
        </authorList>
    </citation>
    <scope>NUCLEOTIDE SEQUENCE [LARGE SCALE GENOMIC DNA]</scope>
</reference>
<evidence type="ECO:0000256" key="2">
    <source>
        <dbReference type="ARBA" id="ARBA00022840"/>
    </source>
</evidence>
<name>A0ABN9U108_9DINO</name>
<keyword evidence="1" id="KW-0547">Nucleotide-binding</keyword>
<dbReference type="EMBL" id="CAUYUJ010015314">
    <property type="protein sequence ID" value="CAK0852450.1"/>
    <property type="molecule type" value="Genomic_DNA"/>
</dbReference>
<dbReference type="SUPFAM" id="SSF100934">
    <property type="entry name" value="Heat shock protein 70kD (HSP70), C-terminal subdomain"/>
    <property type="match status" value="1"/>
</dbReference>
<evidence type="ECO:0000313" key="4">
    <source>
        <dbReference type="EMBL" id="CAK0852450.1"/>
    </source>
</evidence>
<accession>A0ABN9U108</accession>